<feature type="domain" description="C3H1-type" evidence="7">
    <location>
        <begin position="244"/>
        <end position="268"/>
    </location>
</feature>
<dbReference type="PANTHER" id="PTHR46423:SF1">
    <property type="entry name" value="RNA POLYMERASE II-ASSOCIATED PROTEIN 3"/>
    <property type="match status" value="1"/>
</dbReference>
<feature type="zinc finger region" description="C3H1-type" evidence="5">
    <location>
        <begin position="275"/>
        <end position="302"/>
    </location>
</feature>
<keyword evidence="4 5" id="KW-0862">Zinc</keyword>
<sequence>MGAIRLGSLNDTRDQNEFQTPQNTSALCSLPPSTKIFHRPMKPLRQPSASELEKRASDGEKYKILGNDLFREGEYAAAAAAYNLAVDLNGTQPVYMSNLAATYLKLENYEMAEKAATGALIHDPRMIKARFRRGLARLERGLSRLKNHQFTAAKTDFETVLRLDSNCAEAKSQLTRVLDLMEYCGEVDDGSETEFYERPAPDCPPQDPIPMFLFPESDSEEEDRVRIPEWLEPDEDQHVGNGIPCKHHNLKPLGCAKGESCVYSHAPDARSFPDSEGRNVCLYFLLGACKFGDRCLYSHSKANLPKLWEDESQLPHIRDDIIRGNEEMIKERRLYSKYMGKGPFGPPEMIATYAAAEKRNAKQKAKRNARNTRKAREAGEFLRMLDSQDAASTTAPFIIHLTLNKSTNIPSDTVSALREVVDVSRVKSKTKAMSLLPAAEAIGVFITDAGITQEKNAVLLMSLVSYVESGGIVVIGGSFKTFEKNKQTDVTPTQLEAFFQEGWGLPWKMGTRRPTDLALNTHHQRAEEKHASGPLPTKLSMREGQHLKGVRADAALYLPMGHSQLDSAGFGADNLTETPVAFAEIGKGRLGFVGDLGTEKATTDVILAMFGLSKV</sequence>
<dbReference type="GO" id="GO:0101031">
    <property type="term" value="C:protein folding chaperone complex"/>
    <property type="evidence" value="ECO:0007669"/>
    <property type="project" value="TreeGrafter"/>
</dbReference>
<dbReference type="AlphaFoldDB" id="A0AAD6XE76"/>
<protein>
    <recommendedName>
        <fullName evidence="7">C3H1-type domain-containing protein</fullName>
    </recommendedName>
</protein>
<keyword evidence="2 5" id="KW-0863">Zinc-finger</keyword>
<dbReference type="EMBL" id="JARJCM010000014">
    <property type="protein sequence ID" value="KAJ7042024.1"/>
    <property type="molecule type" value="Genomic_DNA"/>
</dbReference>
<comment type="caution">
    <text evidence="8">The sequence shown here is derived from an EMBL/GenBank/DDBJ whole genome shotgun (WGS) entry which is preliminary data.</text>
</comment>
<dbReference type="InterPro" id="IPR019734">
    <property type="entry name" value="TPR_rpt"/>
</dbReference>
<keyword evidence="9" id="KW-1185">Reference proteome</keyword>
<evidence type="ECO:0000259" key="7">
    <source>
        <dbReference type="PROSITE" id="PS50103"/>
    </source>
</evidence>
<dbReference type="SMART" id="SM00356">
    <property type="entry name" value="ZnF_C3H1"/>
    <property type="match status" value="2"/>
</dbReference>
<name>A0AAD6XE76_9AGAR</name>
<dbReference type="Gene3D" id="3.30.1370.210">
    <property type="match status" value="1"/>
</dbReference>
<gene>
    <name evidence="8" type="ORF">C8F04DRAFT_1078062</name>
</gene>
<reference evidence="8" key="1">
    <citation type="submission" date="2023-03" db="EMBL/GenBank/DDBJ databases">
        <title>Massive genome expansion in bonnet fungi (Mycena s.s.) driven by repeated elements and novel gene families across ecological guilds.</title>
        <authorList>
            <consortium name="Lawrence Berkeley National Laboratory"/>
            <person name="Harder C.B."/>
            <person name="Miyauchi S."/>
            <person name="Viragh M."/>
            <person name="Kuo A."/>
            <person name="Thoen E."/>
            <person name="Andreopoulos B."/>
            <person name="Lu D."/>
            <person name="Skrede I."/>
            <person name="Drula E."/>
            <person name="Henrissat B."/>
            <person name="Morin E."/>
            <person name="Kohler A."/>
            <person name="Barry K."/>
            <person name="LaButti K."/>
            <person name="Morin E."/>
            <person name="Salamov A."/>
            <person name="Lipzen A."/>
            <person name="Mereny Z."/>
            <person name="Hegedus B."/>
            <person name="Baldrian P."/>
            <person name="Stursova M."/>
            <person name="Weitz H."/>
            <person name="Taylor A."/>
            <person name="Grigoriev I.V."/>
            <person name="Nagy L.G."/>
            <person name="Martin F."/>
            <person name="Kauserud H."/>
        </authorList>
    </citation>
    <scope>NUCLEOTIDE SEQUENCE</scope>
    <source>
        <strain evidence="8">CBHHK200</strain>
    </source>
</reference>
<dbReference type="GO" id="GO:0008270">
    <property type="term" value="F:zinc ion binding"/>
    <property type="evidence" value="ECO:0007669"/>
    <property type="project" value="UniProtKB-KW"/>
</dbReference>
<evidence type="ECO:0000256" key="2">
    <source>
        <dbReference type="ARBA" id="ARBA00022771"/>
    </source>
</evidence>
<evidence type="ECO:0000256" key="5">
    <source>
        <dbReference type="PROSITE-ProRule" id="PRU00723"/>
    </source>
</evidence>
<feature type="zinc finger region" description="C3H1-type" evidence="5">
    <location>
        <begin position="244"/>
        <end position="268"/>
    </location>
</feature>
<evidence type="ECO:0000256" key="3">
    <source>
        <dbReference type="ARBA" id="ARBA00022803"/>
    </source>
</evidence>
<dbReference type="Gene3D" id="1.25.40.10">
    <property type="entry name" value="Tetratricopeptide repeat domain"/>
    <property type="match status" value="1"/>
</dbReference>
<dbReference type="PANTHER" id="PTHR46423">
    <property type="entry name" value="RNA POLYMERASE II-ASSOCIATED PROTEIN 3"/>
    <property type="match status" value="1"/>
</dbReference>
<feature type="domain" description="C3H1-type" evidence="7">
    <location>
        <begin position="275"/>
        <end position="302"/>
    </location>
</feature>
<proteinExistence type="predicted"/>
<feature type="region of interest" description="Disordered" evidence="6">
    <location>
        <begin position="1"/>
        <end position="25"/>
    </location>
</feature>
<evidence type="ECO:0000313" key="9">
    <source>
        <dbReference type="Proteomes" id="UP001218188"/>
    </source>
</evidence>
<evidence type="ECO:0000256" key="4">
    <source>
        <dbReference type="ARBA" id="ARBA00022833"/>
    </source>
</evidence>
<keyword evidence="1 5" id="KW-0479">Metal-binding</keyword>
<dbReference type="InterPro" id="IPR036855">
    <property type="entry name" value="Znf_CCCH_sf"/>
</dbReference>
<evidence type="ECO:0000313" key="8">
    <source>
        <dbReference type="EMBL" id="KAJ7042024.1"/>
    </source>
</evidence>
<dbReference type="Proteomes" id="UP001218188">
    <property type="component" value="Unassembled WGS sequence"/>
</dbReference>
<dbReference type="InterPro" id="IPR011990">
    <property type="entry name" value="TPR-like_helical_dom_sf"/>
</dbReference>
<organism evidence="8 9">
    <name type="scientific">Mycena alexandri</name>
    <dbReference type="NCBI Taxonomy" id="1745969"/>
    <lineage>
        <taxon>Eukaryota</taxon>
        <taxon>Fungi</taxon>
        <taxon>Dikarya</taxon>
        <taxon>Basidiomycota</taxon>
        <taxon>Agaricomycotina</taxon>
        <taxon>Agaricomycetes</taxon>
        <taxon>Agaricomycetidae</taxon>
        <taxon>Agaricales</taxon>
        <taxon>Marasmiineae</taxon>
        <taxon>Mycenaceae</taxon>
        <taxon>Mycena</taxon>
    </lineage>
</organism>
<dbReference type="SMART" id="SM00028">
    <property type="entry name" value="TPR"/>
    <property type="match status" value="3"/>
</dbReference>
<dbReference type="Pfam" id="PF00642">
    <property type="entry name" value="zf-CCCH"/>
    <property type="match status" value="1"/>
</dbReference>
<dbReference type="Pfam" id="PF14608">
    <property type="entry name" value="zf-CCCH_2"/>
    <property type="match status" value="1"/>
</dbReference>
<dbReference type="PROSITE" id="PS50103">
    <property type="entry name" value="ZF_C3H1"/>
    <property type="match status" value="2"/>
</dbReference>
<dbReference type="SUPFAM" id="SSF48452">
    <property type="entry name" value="TPR-like"/>
    <property type="match status" value="1"/>
</dbReference>
<dbReference type="InterPro" id="IPR051966">
    <property type="entry name" value="RPAP3"/>
</dbReference>
<keyword evidence="3" id="KW-0802">TPR repeat</keyword>
<evidence type="ECO:0000256" key="6">
    <source>
        <dbReference type="SAM" id="MobiDB-lite"/>
    </source>
</evidence>
<dbReference type="InterPro" id="IPR000571">
    <property type="entry name" value="Znf_CCCH"/>
</dbReference>
<evidence type="ECO:0000256" key="1">
    <source>
        <dbReference type="ARBA" id="ARBA00022723"/>
    </source>
</evidence>
<accession>A0AAD6XE76</accession>
<dbReference type="SUPFAM" id="SSF90229">
    <property type="entry name" value="CCCH zinc finger"/>
    <property type="match status" value="1"/>
</dbReference>